<dbReference type="Gene3D" id="1.10.10.10">
    <property type="entry name" value="Winged helix-like DNA-binding domain superfamily/Winged helix DNA-binding domain"/>
    <property type="match status" value="1"/>
</dbReference>
<dbReference type="InterPro" id="IPR004173">
    <property type="entry name" value="3H_domain"/>
</dbReference>
<dbReference type="InterPro" id="IPR035922">
    <property type="entry name" value="3H_dom_sf"/>
</dbReference>
<feature type="domain" description="Helix-turn-helix type 11" evidence="3">
    <location>
        <begin position="6"/>
        <end position="58"/>
    </location>
</feature>
<keyword evidence="1" id="KW-0533">Nickel</keyword>
<feature type="domain" description="3H" evidence="2">
    <location>
        <begin position="71"/>
        <end position="166"/>
    </location>
</feature>
<gene>
    <name evidence="4" type="ORF">IAA61_01120</name>
</gene>
<feature type="binding site" evidence="1">
    <location>
        <position position="141"/>
    </location>
    <ligand>
        <name>Ni(2+)</name>
        <dbReference type="ChEBI" id="CHEBI:49786"/>
    </ligand>
</feature>
<feature type="binding site" evidence="1">
    <location>
        <position position="143"/>
    </location>
    <ligand>
        <name>Ni(2+)</name>
        <dbReference type="ChEBI" id="CHEBI:49786"/>
    </ligand>
</feature>
<evidence type="ECO:0000259" key="2">
    <source>
        <dbReference type="Pfam" id="PF02829"/>
    </source>
</evidence>
<keyword evidence="1" id="KW-0479">Metal-binding</keyword>
<dbReference type="SUPFAM" id="SSF75500">
    <property type="entry name" value="Putative transcriptional regulator TM1602, C-terminal domain"/>
    <property type="match status" value="1"/>
</dbReference>
<sequence length="171" mass="19569">MNTAEREDRILERIRESGVPVSGGTLARELGVSRQSIVKDISALKERGYEIIATTKGYMLRVQPRPERVFKVVHADDEVRRELETIVRTGGEVRDVFVWHKIYGRIEGALNIKTQQDINEYIESLENGRSSPLKKVTNEYHYHTVTAESEEVLDRIGEALDEIGFLVKDED</sequence>
<dbReference type="PANTHER" id="PTHR40068:SF1">
    <property type="entry name" value="TRANSCRIPTION REPRESSOR NIAR-RELATED"/>
    <property type="match status" value="1"/>
</dbReference>
<dbReference type="PIRSF" id="PIRSF037847">
    <property type="entry name" value="NiaR"/>
    <property type="match status" value="1"/>
</dbReference>
<evidence type="ECO:0000256" key="1">
    <source>
        <dbReference type="PIRSR" id="PIRSR037847-1"/>
    </source>
</evidence>
<evidence type="ECO:0000259" key="3">
    <source>
        <dbReference type="Pfam" id="PF08279"/>
    </source>
</evidence>
<dbReference type="InterPro" id="IPR036388">
    <property type="entry name" value="WH-like_DNA-bd_sf"/>
</dbReference>
<dbReference type="Pfam" id="PF02829">
    <property type="entry name" value="3H"/>
    <property type="match status" value="1"/>
</dbReference>
<dbReference type="PANTHER" id="PTHR40068">
    <property type="entry name" value="TRANSCRIPTION REPRESSOR NIAR-RELATED"/>
    <property type="match status" value="1"/>
</dbReference>
<proteinExistence type="predicted"/>
<protein>
    <submittedName>
        <fullName evidence="4">Transcription repressor NadR</fullName>
    </submittedName>
</protein>
<accession>A0A9D1M9W1</accession>
<feature type="binding site" evidence="1">
    <location>
        <position position="74"/>
    </location>
    <ligand>
        <name>Ni(2+)</name>
        <dbReference type="ChEBI" id="CHEBI:49786"/>
    </ligand>
</feature>
<dbReference type="EMBL" id="DVNB01000014">
    <property type="protein sequence ID" value="HIU56396.1"/>
    <property type="molecule type" value="Genomic_DNA"/>
</dbReference>
<dbReference type="SUPFAM" id="SSF46785">
    <property type="entry name" value="Winged helix' DNA-binding domain"/>
    <property type="match status" value="1"/>
</dbReference>
<dbReference type="InterPro" id="IPR036390">
    <property type="entry name" value="WH_DNA-bd_sf"/>
</dbReference>
<dbReference type="Pfam" id="PF08279">
    <property type="entry name" value="HTH_11"/>
    <property type="match status" value="1"/>
</dbReference>
<reference evidence="4" key="1">
    <citation type="submission" date="2020-10" db="EMBL/GenBank/DDBJ databases">
        <authorList>
            <person name="Gilroy R."/>
        </authorList>
    </citation>
    <scope>NUCLEOTIDE SEQUENCE</scope>
    <source>
        <strain evidence="4">USAMLcec3-3695</strain>
    </source>
</reference>
<dbReference type="InterPro" id="IPR013196">
    <property type="entry name" value="HTH_11"/>
</dbReference>
<dbReference type="InterPro" id="IPR026043">
    <property type="entry name" value="NadR"/>
</dbReference>
<dbReference type="Proteomes" id="UP000824109">
    <property type="component" value="Unassembled WGS sequence"/>
</dbReference>
<comment type="caution">
    <text evidence="4">The sequence shown here is derived from an EMBL/GenBank/DDBJ whole genome shotgun (WGS) entry which is preliminary data.</text>
</comment>
<dbReference type="Gene3D" id="3.30.1340.20">
    <property type="entry name" value="3H domain"/>
    <property type="match status" value="1"/>
</dbReference>
<dbReference type="GO" id="GO:0046872">
    <property type="term" value="F:metal ion binding"/>
    <property type="evidence" value="ECO:0007669"/>
    <property type="project" value="UniProtKB-KW"/>
</dbReference>
<feature type="binding site" evidence="1">
    <location>
        <position position="82"/>
    </location>
    <ligand>
        <name>Ni(2+)</name>
        <dbReference type="ChEBI" id="CHEBI:49786"/>
    </ligand>
</feature>
<evidence type="ECO:0000313" key="4">
    <source>
        <dbReference type="EMBL" id="HIU56396.1"/>
    </source>
</evidence>
<reference evidence="4" key="2">
    <citation type="journal article" date="2021" name="PeerJ">
        <title>Extensive microbial diversity within the chicken gut microbiome revealed by metagenomics and culture.</title>
        <authorList>
            <person name="Gilroy R."/>
            <person name="Ravi A."/>
            <person name="Getino M."/>
            <person name="Pursley I."/>
            <person name="Horton D.L."/>
            <person name="Alikhan N.F."/>
            <person name="Baker D."/>
            <person name="Gharbi K."/>
            <person name="Hall N."/>
            <person name="Watson M."/>
            <person name="Adriaenssens E.M."/>
            <person name="Foster-Nyarko E."/>
            <person name="Jarju S."/>
            <person name="Secka A."/>
            <person name="Antonio M."/>
            <person name="Oren A."/>
            <person name="Chaudhuri R.R."/>
            <person name="La Ragione R."/>
            <person name="Hildebrand F."/>
            <person name="Pallen M.J."/>
        </authorList>
    </citation>
    <scope>NUCLEOTIDE SEQUENCE</scope>
    <source>
        <strain evidence="4">USAMLcec3-3695</strain>
    </source>
</reference>
<evidence type="ECO:0000313" key="5">
    <source>
        <dbReference type="Proteomes" id="UP000824109"/>
    </source>
</evidence>
<name>A0A9D1M9W1_9FIRM</name>
<organism evidence="4 5">
    <name type="scientific">Candidatus Ornithomonoglobus merdipullorum</name>
    <dbReference type="NCBI Taxonomy" id="2840895"/>
    <lineage>
        <taxon>Bacteria</taxon>
        <taxon>Bacillati</taxon>
        <taxon>Bacillota</taxon>
        <taxon>Clostridia</taxon>
        <taxon>Candidatus Ornithomonoglobus</taxon>
    </lineage>
</organism>
<dbReference type="AlphaFoldDB" id="A0A9D1M9W1"/>